<sequence>MRAADLQSTEPGGDSFKVRLLHTAVRLLREFCSQLEGLPAVREVLGPCSAPLAHLPLDRYPPAVRHSVQELSSALDALASTRLQLLLLDKKKPKALRLYEPNIQQRMIDLHTCETACSGWRNQAGENVHISINVLTHSGFLFSASLKTSRKWMSPCKEKG</sequence>
<keyword evidence="4" id="KW-0698">rRNA processing</keyword>
<evidence type="ECO:0000256" key="1">
    <source>
        <dbReference type="ARBA" id="ARBA00004604"/>
    </source>
</evidence>
<comment type="similarity">
    <text evidence="2">Belongs to the NOP14 family.</text>
</comment>
<comment type="function">
    <text evidence="6">Involved in nucleolar processing of pre-18S ribosomal RNA. Has a role in the nuclear export of 40S pre-ribosomal subunit to the cytoplasm.</text>
</comment>
<evidence type="ECO:0000256" key="3">
    <source>
        <dbReference type="ARBA" id="ARBA00022517"/>
    </source>
</evidence>
<evidence type="ECO:0000256" key="6">
    <source>
        <dbReference type="ARBA" id="ARBA00024695"/>
    </source>
</evidence>
<comment type="caution">
    <text evidence="7">The sequence shown here is derived from an EMBL/GenBank/DDBJ whole genome shotgun (WGS) entry which is preliminary data.</text>
</comment>
<comment type="subcellular location">
    <subcellularLocation>
        <location evidence="1">Nucleus</location>
        <location evidence="1">Nucleolus</location>
    </subcellularLocation>
</comment>
<keyword evidence="8" id="KW-1185">Reference proteome</keyword>
<proteinExistence type="inferred from homology"/>
<keyword evidence="3" id="KW-0690">Ribosome biogenesis</keyword>
<evidence type="ECO:0000256" key="2">
    <source>
        <dbReference type="ARBA" id="ARBA00007466"/>
    </source>
</evidence>
<gene>
    <name evidence="7" type="ORF">PR048_033300</name>
</gene>
<accession>A0ABQ9FZX3</accession>
<organism evidence="7 8">
    <name type="scientific">Dryococelus australis</name>
    <dbReference type="NCBI Taxonomy" id="614101"/>
    <lineage>
        <taxon>Eukaryota</taxon>
        <taxon>Metazoa</taxon>
        <taxon>Ecdysozoa</taxon>
        <taxon>Arthropoda</taxon>
        <taxon>Hexapoda</taxon>
        <taxon>Insecta</taxon>
        <taxon>Pterygota</taxon>
        <taxon>Neoptera</taxon>
        <taxon>Polyneoptera</taxon>
        <taxon>Phasmatodea</taxon>
        <taxon>Verophasmatodea</taxon>
        <taxon>Anareolatae</taxon>
        <taxon>Phasmatidae</taxon>
        <taxon>Eurycanthinae</taxon>
        <taxon>Dryococelus</taxon>
    </lineage>
</organism>
<evidence type="ECO:0000256" key="5">
    <source>
        <dbReference type="ARBA" id="ARBA00023242"/>
    </source>
</evidence>
<dbReference type="PANTHER" id="PTHR23183">
    <property type="entry name" value="NOP14"/>
    <property type="match status" value="1"/>
</dbReference>
<protein>
    <submittedName>
        <fullName evidence="7">Uncharacterized protein</fullName>
    </submittedName>
</protein>
<evidence type="ECO:0000313" key="7">
    <source>
        <dbReference type="EMBL" id="KAJ8865778.1"/>
    </source>
</evidence>
<dbReference type="EMBL" id="JARBHB010000017">
    <property type="protein sequence ID" value="KAJ8865778.1"/>
    <property type="molecule type" value="Genomic_DNA"/>
</dbReference>
<dbReference type="Pfam" id="PF04147">
    <property type="entry name" value="Nop14"/>
    <property type="match status" value="1"/>
</dbReference>
<dbReference type="InterPro" id="IPR007276">
    <property type="entry name" value="Nop14"/>
</dbReference>
<evidence type="ECO:0000313" key="8">
    <source>
        <dbReference type="Proteomes" id="UP001159363"/>
    </source>
</evidence>
<evidence type="ECO:0000256" key="4">
    <source>
        <dbReference type="ARBA" id="ARBA00022552"/>
    </source>
</evidence>
<dbReference type="Proteomes" id="UP001159363">
    <property type="component" value="Chromosome 16"/>
</dbReference>
<name>A0ABQ9FZX3_9NEOP</name>
<reference evidence="7 8" key="1">
    <citation type="submission" date="2023-02" db="EMBL/GenBank/DDBJ databases">
        <title>LHISI_Scaffold_Assembly.</title>
        <authorList>
            <person name="Stuart O.P."/>
            <person name="Cleave R."/>
            <person name="Magrath M.J.L."/>
            <person name="Mikheyev A.S."/>
        </authorList>
    </citation>
    <scope>NUCLEOTIDE SEQUENCE [LARGE SCALE GENOMIC DNA]</scope>
    <source>
        <strain evidence="7">Daus_M_001</strain>
        <tissue evidence="7">Leg muscle</tissue>
    </source>
</reference>
<keyword evidence="5" id="KW-0539">Nucleus</keyword>
<dbReference type="PANTHER" id="PTHR23183:SF0">
    <property type="entry name" value="NUCLEOLAR PROTEIN 14"/>
    <property type="match status" value="1"/>
</dbReference>